<evidence type="ECO:0000256" key="1">
    <source>
        <dbReference type="ARBA" id="ARBA00004906"/>
    </source>
</evidence>
<reference evidence="4" key="1">
    <citation type="journal article" date="2012" name="Nat. Biotechnol.">
        <title>Reference genome sequence of the model plant Setaria.</title>
        <authorList>
            <person name="Bennetzen J.L."/>
            <person name="Schmutz J."/>
            <person name="Wang H."/>
            <person name="Percifield R."/>
            <person name="Hawkins J."/>
            <person name="Pontaroli A.C."/>
            <person name="Estep M."/>
            <person name="Feng L."/>
            <person name="Vaughn J.N."/>
            <person name="Grimwood J."/>
            <person name="Jenkins J."/>
            <person name="Barry K."/>
            <person name="Lindquist E."/>
            <person name="Hellsten U."/>
            <person name="Deshpande S."/>
            <person name="Wang X."/>
            <person name="Wu X."/>
            <person name="Mitros T."/>
            <person name="Triplett J."/>
            <person name="Yang X."/>
            <person name="Ye C.Y."/>
            <person name="Mauro-Herrera M."/>
            <person name="Wang L."/>
            <person name="Li P."/>
            <person name="Sharma M."/>
            <person name="Sharma R."/>
            <person name="Ronald P.C."/>
            <person name="Panaud O."/>
            <person name="Kellogg E.A."/>
            <person name="Brutnell T.P."/>
            <person name="Doust A.N."/>
            <person name="Tuskan G.A."/>
            <person name="Rokhsar D."/>
            <person name="Devos K.M."/>
        </authorList>
    </citation>
    <scope>NUCLEOTIDE SEQUENCE [LARGE SCALE GENOMIC DNA]</scope>
    <source>
        <strain evidence="4">Yugu1</strain>
    </source>
</reference>
<gene>
    <name evidence="4" type="ORF">SETIT_8G191600v2</name>
</gene>
<dbReference type="SUPFAM" id="SSF49599">
    <property type="entry name" value="TRAF domain-like"/>
    <property type="match status" value="1"/>
</dbReference>
<dbReference type="GO" id="GO:0016567">
    <property type="term" value="P:protein ubiquitination"/>
    <property type="evidence" value="ECO:0007669"/>
    <property type="project" value="InterPro"/>
</dbReference>
<dbReference type="OrthoDB" id="681916at2759"/>
<name>A0A368S9L9_SETIT</name>
<sequence>MASEHHLIEIAASQIGCQMSFRRSCWSSNIGGCRCDCDYTNSSAGTVSLILRLSSGNTRAPLNARFKFSLLDREVRPVPCRTRACSFQNWSPHEGWEWVCSDFITREDLDRQKYLDDGSFTVSCDIAIKPFTAKATDAFVTVPPSDLHQHLGNLLACEDGTDVTFKVAGGGGTGTFSAHRCVLAARSPVFRAQLFGEMKEGKEAATGGVVIAVDDMEAHVFRSLLHFVYTDSLTETDEELEQHDGDGYMMTAHYKDLLVAADRYGLERMKLICQEKLCRRIRADSVARMLALADRHHCPGLKEACFDFLSSSTNLEEFIETDGFEELTDTCPAVLKGLLDKLATVLIFE</sequence>
<dbReference type="SMART" id="SM00225">
    <property type="entry name" value="BTB"/>
    <property type="match status" value="1"/>
</dbReference>
<dbReference type="InterPro" id="IPR008974">
    <property type="entry name" value="TRAF-like"/>
</dbReference>
<dbReference type="PROSITE" id="PS50097">
    <property type="entry name" value="BTB"/>
    <property type="match status" value="1"/>
</dbReference>
<comment type="similarity">
    <text evidence="2">Belongs to the Tdpoz family.</text>
</comment>
<dbReference type="AlphaFoldDB" id="A0A368S9L9"/>
<dbReference type="Pfam" id="PF24570">
    <property type="entry name" value="BACK_BPM_SPOP"/>
    <property type="match status" value="1"/>
</dbReference>
<dbReference type="PANTHER" id="PTHR26379:SF249">
    <property type="entry name" value="TRAF TRANSCRIPTION FACTOR"/>
    <property type="match status" value="1"/>
</dbReference>
<dbReference type="InterPro" id="IPR045005">
    <property type="entry name" value="BPM1-6"/>
</dbReference>
<dbReference type="Pfam" id="PF22486">
    <property type="entry name" value="MATH_2"/>
    <property type="match status" value="1"/>
</dbReference>
<dbReference type="Pfam" id="PF00651">
    <property type="entry name" value="BTB"/>
    <property type="match status" value="1"/>
</dbReference>
<reference evidence="4" key="2">
    <citation type="submission" date="2015-07" db="EMBL/GenBank/DDBJ databases">
        <authorList>
            <person name="Noorani M."/>
        </authorList>
    </citation>
    <scope>NUCLEOTIDE SEQUENCE</scope>
    <source>
        <strain evidence="4">Yugu1</strain>
    </source>
</reference>
<dbReference type="PANTHER" id="PTHR26379">
    <property type="entry name" value="BTB/POZ AND MATH DOMAIN-CONTAINING PROTEIN 1"/>
    <property type="match status" value="1"/>
</dbReference>
<comment type="pathway">
    <text evidence="1">Protein modification; protein ubiquitination.</text>
</comment>
<evidence type="ECO:0000259" key="3">
    <source>
        <dbReference type="PROSITE" id="PS50097"/>
    </source>
</evidence>
<evidence type="ECO:0000256" key="2">
    <source>
        <dbReference type="ARBA" id="ARBA00010846"/>
    </source>
</evidence>
<dbReference type="CDD" id="cd00121">
    <property type="entry name" value="MATH"/>
    <property type="match status" value="1"/>
</dbReference>
<dbReference type="Gene3D" id="1.25.40.420">
    <property type="match status" value="1"/>
</dbReference>
<dbReference type="InterPro" id="IPR002083">
    <property type="entry name" value="MATH/TRAF_dom"/>
</dbReference>
<protein>
    <recommendedName>
        <fullName evidence="3">BTB domain-containing protein</fullName>
    </recommendedName>
</protein>
<feature type="domain" description="BTB" evidence="3">
    <location>
        <begin position="161"/>
        <end position="237"/>
    </location>
</feature>
<organism evidence="4">
    <name type="scientific">Setaria italica</name>
    <name type="common">Foxtail millet</name>
    <name type="synonym">Panicum italicum</name>
    <dbReference type="NCBI Taxonomy" id="4555"/>
    <lineage>
        <taxon>Eukaryota</taxon>
        <taxon>Viridiplantae</taxon>
        <taxon>Streptophyta</taxon>
        <taxon>Embryophyta</taxon>
        <taxon>Tracheophyta</taxon>
        <taxon>Spermatophyta</taxon>
        <taxon>Magnoliopsida</taxon>
        <taxon>Liliopsida</taxon>
        <taxon>Poales</taxon>
        <taxon>Poaceae</taxon>
        <taxon>PACMAD clade</taxon>
        <taxon>Panicoideae</taxon>
        <taxon>Panicodae</taxon>
        <taxon>Paniceae</taxon>
        <taxon>Cenchrinae</taxon>
        <taxon>Setaria</taxon>
    </lineage>
</organism>
<accession>A0A368S9L9</accession>
<dbReference type="Gene3D" id="2.60.210.10">
    <property type="entry name" value="Apoptosis, Tumor Necrosis Factor Receptor Associated Protein 2, Chain A"/>
    <property type="match status" value="1"/>
</dbReference>
<dbReference type="InterPro" id="IPR000210">
    <property type="entry name" value="BTB/POZ_dom"/>
</dbReference>
<proteinExistence type="inferred from homology"/>
<dbReference type="KEGG" id="sita:101755099"/>
<dbReference type="EMBL" id="CM003535">
    <property type="protein sequence ID" value="RCV39044.1"/>
    <property type="molecule type" value="Genomic_DNA"/>
</dbReference>
<dbReference type="Gene3D" id="3.30.710.10">
    <property type="entry name" value="Potassium Channel Kv1.1, Chain A"/>
    <property type="match status" value="1"/>
</dbReference>
<dbReference type="InterPro" id="IPR011333">
    <property type="entry name" value="SKP1/BTB/POZ_sf"/>
</dbReference>
<evidence type="ECO:0000313" key="4">
    <source>
        <dbReference type="EMBL" id="RCV39044.1"/>
    </source>
</evidence>
<dbReference type="SUPFAM" id="SSF54695">
    <property type="entry name" value="POZ domain"/>
    <property type="match status" value="1"/>
</dbReference>
<dbReference type="InterPro" id="IPR056423">
    <property type="entry name" value="BACK_BPM_SPOP"/>
</dbReference>